<dbReference type="PRINTS" id="PR00080">
    <property type="entry name" value="SDRFAMILY"/>
</dbReference>
<name>A0A1X6P0I3_PORUM</name>
<dbReference type="GO" id="GO:0016491">
    <property type="term" value="F:oxidoreductase activity"/>
    <property type="evidence" value="ECO:0007669"/>
    <property type="project" value="UniProtKB-KW"/>
</dbReference>
<dbReference type="InterPro" id="IPR036291">
    <property type="entry name" value="NAD(P)-bd_dom_sf"/>
</dbReference>
<dbReference type="EMBL" id="KV918951">
    <property type="protein sequence ID" value="OSX74337.1"/>
    <property type="molecule type" value="Genomic_DNA"/>
</dbReference>
<dbReference type="SUPFAM" id="SSF51735">
    <property type="entry name" value="NAD(P)-binding Rossmann-fold domains"/>
    <property type="match status" value="1"/>
</dbReference>
<comment type="similarity">
    <text evidence="1 3">Belongs to the short-chain dehydrogenases/reductases (SDR) family.</text>
</comment>
<protein>
    <submittedName>
        <fullName evidence="4">Uncharacterized protein</fullName>
    </submittedName>
</protein>
<reference evidence="4 5" key="1">
    <citation type="submission" date="2017-03" db="EMBL/GenBank/DDBJ databases">
        <title>WGS assembly of Porphyra umbilicalis.</title>
        <authorList>
            <person name="Brawley S.H."/>
            <person name="Blouin N.A."/>
            <person name="Ficko-Blean E."/>
            <person name="Wheeler G.L."/>
            <person name="Lohr M."/>
            <person name="Goodson H.V."/>
            <person name="Jenkins J.W."/>
            <person name="Blaby-Haas C.E."/>
            <person name="Helliwell K.E."/>
            <person name="Chan C."/>
            <person name="Marriage T."/>
            <person name="Bhattacharya D."/>
            <person name="Klein A.S."/>
            <person name="Badis Y."/>
            <person name="Brodie J."/>
            <person name="Cao Y."/>
            <person name="Collen J."/>
            <person name="Dittami S.M."/>
            <person name="Gachon C.M."/>
            <person name="Green B.R."/>
            <person name="Karpowicz S."/>
            <person name="Kim J.W."/>
            <person name="Kudahl U."/>
            <person name="Lin S."/>
            <person name="Michel G."/>
            <person name="Mittag M."/>
            <person name="Olson B.J."/>
            <person name="Pangilinan J."/>
            <person name="Peng Y."/>
            <person name="Qiu H."/>
            <person name="Shu S."/>
            <person name="Singer J.T."/>
            <person name="Smith A.G."/>
            <person name="Sprecher B.N."/>
            <person name="Wagner V."/>
            <person name="Wang W."/>
            <person name="Wang Z.-Y."/>
            <person name="Yan J."/>
            <person name="Yarish C."/>
            <person name="Zoeuner-Riek S."/>
            <person name="Zhuang Y."/>
            <person name="Zou Y."/>
            <person name="Lindquist E.A."/>
            <person name="Grimwood J."/>
            <person name="Barry K."/>
            <person name="Rokhsar D.S."/>
            <person name="Schmutz J."/>
            <person name="Stiller J.W."/>
            <person name="Grossman A.R."/>
            <person name="Prochnik S.E."/>
        </authorList>
    </citation>
    <scope>NUCLEOTIDE SEQUENCE [LARGE SCALE GENOMIC DNA]</scope>
    <source>
        <strain evidence="4">4086291</strain>
    </source>
</reference>
<evidence type="ECO:0000256" key="3">
    <source>
        <dbReference type="RuleBase" id="RU000363"/>
    </source>
</evidence>
<evidence type="ECO:0000313" key="5">
    <source>
        <dbReference type="Proteomes" id="UP000218209"/>
    </source>
</evidence>
<organism evidence="4 5">
    <name type="scientific">Porphyra umbilicalis</name>
    <name type="common">Purple laver</name>
    <name type="synonym">Red alga</name>
    <dbReference type="NCBI Taxonomy" id="2786"/>
    <lineage>
        <taxon>Eukaryota</taxon>
        <taxon>Rhodophyta</taxon>
        <taxon>Bangiophyceae</taxon>
        <taxon>Bangiales</taxon>
        <taxon>Bangiaceae</taxon>
        <taxon>Porphyra</taxon>
    </lineage>
</organism>
<dbReference type="OrthoDB" id="1456at2759"/>
<dbReference type="PANTHER" id="PTHR24320">
    <property type="entry name" value="RETINOL DEHYDROGENASE"/>
    <property type="match status" value="1"/>
</dbReference>
<gene>
    <name evidence="4" type="ORF">BU14_0293s0008</name>
</gene>
<dbReference type="InterPro" id="IPR002347">
    <property type="entry name" value="SDR_fam"/>
</dbReference>
<evidence type="ECO:0000313" key="4">
    <source>
        <dbReference type="EMBL" id="OSX74337.1"/>
    </source>
</evidence>
<proteinExistence type="inferred from homology"/>
<dbReference type="Proteomes" id="UP000218209">
    <property type="component" value="Unassembled WGS sequence"/>
</dbReference>
<accession>A0A1X6P0I3</accession>
<dbReference type="Gene3D" id="3.40.50.720">
    <property type="entry name" value="NAD(P)-binding Rossmann-like Domain"/>
    <property type="match status" value="1"/>
</dbReference>
<dbReference type="PANTHER" id="PTHR24320:SF148">
    <property type="entry name" value="NAD(P)-BINDING ROSSMANN-FOLD SUPERFAMILY PROTEIN"/>
    <property type="match status" value="1"/>
</dbReference>
<sequence>MAPPAPSPNHPYAGMVTLVTGGNAGVGFEYAATMARGGATVVLACRSPERGAAAVAALQREVAATVDGGNGGGGGGSVELLPLDTSDLTSVAACAAAFTARHRRLDVLMNNAGVMMLPWRLTSDGVEITTATNFLGHYALTGRLWGVLSATPGARVVNVSSMVHALALRVDWDDWTLGGPNHSVAWAYARSKLFNLLFTAELARRVAAAPPDARTGGRVMAVAAQPGFARTGLVGKAAVNGWSNFCRATWGWGSHSAAAGAACLTAAASAGWVTPGTYVSPLWWGLHGRPSIGWPSPAARSVGGARRLWEWAEGVSGVRFL</sequence>
<evidence type="ECO:0000256" key="2">
    <source>
        <dbReference type="ARBA" id="ARBA00023002"/>
    </source>
</evidence>
<evidence type="ECO:0000256" key="1">
    <source>
        <dbReference type="ARBA" id="ARBA00006484"/>
    </source>
</evidence>
<dbReference type="Pfam" id="PF00106">
    <property type="entry name" value="adh_short"/>
    <property type="match status" value="1"/>
</dbReference>
<dbReference type="AlphaFoldDB" id="A0A1X6P0I3"/>
<dbReference type="PRINTS" id="PR00081">
    <property type="entry name" value="GDHRDH"/>
</dbReference>
<keyword evidence="2" id="KW-0560">Oxidoreductase</keyword>
<keyword evidence="5" id="KW-1185">Reference proteome</keyword>